<name>A0ABR2SJ14_9ROSI</name>
<dbReference type="Proteomes" id="UP001396334">
    <property type="component" value="Unassembled WGS sequence"/>
</dbReference>
<sequence length="78" mass="8892">MAARNRRLVVGAKPRDEEKSTSAGGAQHERWELNDGVRKPKQLWIHFLRTTAKSRTVVAQTWSRGREKHSDDGHAHHG</sequence>
<comment type="caution">
    <text evidence="2">The sequence shown here is derived from an EMBL/GenBank/DDBJ whole genome shotgun (WGS) entry which is preliminary data.</text>
</comment>
<evidence type="ECO:0000256" key="1">
    <source>
        <dbReference type="SAM" id="MobiDB-lite"/>
    </source>
</evidence>
<proteinExistence type="predicted"/>
<accession>A0ABR2SJ14</accession>
<organism evidence="2 3">
    <name type="scientific">Hibiscus sabdariffa</name>
    <name type="common">roselle</name>
    <dbReference type="NCBI Taxonomy" id="183260"/>
    <lineage>
        <taxon>Eukaryota</taxon>
        <taxon>Viridiplantae</taxon>
        <taxon>Streptophyta</taxon>
        <taxon>Embryophyta</taxon>
        <taxon>Tracheophyta</taxon>
        <taxon>Spermatophyta</taxon>
        <taxon>Magnoliopsida</taxon>
        <taxon>eudicotyledons</taxon>
        <taxon>Gunneridae</taxon>
        <taxon>Pentapetalae</taxon>
        <taxon>rosids</taxon>
        <taxon>malvids</taxon>
        <taxon>Malvales</taxon>
        <taxon>Malvaceae</taxon>
        <taxon>Malvoideae</taxon>
        <taxon>Hibiscus</taxon>
    </lineage>
</organism>
<feature type="region of interest" description="Disordered" evidence="1">
    <location>
        <begin position="1"/>
        <end position="34"/>
    </location>
</feature>
<dbReference type="EMBL" id="JBBPBN010000014">
    <property type="protein sequence ID" value="KAK9025010.1"/>
    <property type="molecule type" value="Genomic_DNA"/>
</dbReference>
<reference evidence="2 3" key="1">
    <citation type="journal article" date="2024" name="G3 (Bethesda)">
        <title>Genome assembly of Hibiscus sabdariffa L. provides insights into metabolisms of medicinal natural products.</title>
        <authorList>
            <person name="Kim T."/>
        </authorList>
    </citation>
    <scope>NUCLEOTIDE SEQUENCE [LARGE SCALE GENOMIC DNA]</scope>
    <source>
        <strain evidence="2">TK-2024</strain>
        <tissue evidence="2">Old leaves</tissue>
    </source>
</reference>
<feature type="region of interest" description="Disordered" evidence="1">
    <location>
        <begin position="59"/>
        <end position="78"/>
    </location>
</feature>
<protein>
    <submittedName>
        <fullName evidence="2">Uncharacterized protein</fullName>
    </submittedName>
</protein>
<evidence type="ECO:0000313" key="3">
    <source>
        <dbReference type="Proteomes" id="UP001396334"/>
    </source>
</evidence>
<gene>
    <name evidence="2" type="ORF">V6N11_064911</name>
</gene>
<feature type="compositionally biased region" description="Basic and acidic residues" evidence="1">
    <location>
        <begin position="64"/>
        <end position="78"/>
    </location>
</feature>
<evidence type="ECO:0000313" key="2">
    <source>
        <dbReference type="EMBL" id="KAK9025010.1"/>
    </source>
</evidence>
<keyword evidence="3" id="KW-1185">Reference proteome</keyword>